<gene>
    <name evidence="1" type="ORF">CLV43_12313</name>
</gene>
<organism evidence="1 2">
    <name type="scientific">Umezawaea tangerina</name>
    <dbReference type="NCBI Taxonomy" id="84725"/>
    <lineage>
        <taxon>Bacteria</taxon>
        <taxon>Bacillati</taxon>
        <taxon>Actinomycetota</taxon>
        <taxon>Actinomycetes</taxon>
        <taxon>Pseudonocardiales</taxon>
        <taxon>Pseudonocardiaceae</taxon>
        <taxon>Umezawaea</taxon>
    </lineage>
</organism>
<dbReference type="Gene3D" id="3.40.50.1820">
    <property type="entry name" value="alpha/beta hydrolase"/>
    <property type="match status" value="1"/>
</dbReference>
<dbReference type="PANTHER" id="PTHR33428">
    <property type="entry name" value="CHLOROPHYLLASE-2, CHLOROPLASTIC"/>
    <property type="match status" value="1"/>
</dbReference>
<dbReference type="Proteomes" id="UP000239494">
    <property type="component" value="Unassembled WGS sequence"/>
</dbReference>
<dbReference type="SUPFAM" id="SSF53474">
    <property type="entry name" value="alpha/beta-Hydrolases"/>
    <property type="match status" value="1"/>
</dbReference>
<dbReference type="RefSeq" id="WP_106196593.1">
    <property type="nucleotide sequence ID" value="NZ_PVTF01000023.1"/>
</dbReference>
<dbReference type="AlphaFoldDB" id="A0A2T0SC04"/>
<keyword evidence="2" id="KW-1185">Reference proteome</keyword>
<accession>A0A2T0SC04</accession>
<evidence type="ECO:0000313" key="1">
    <source>
        <dbReference type="EMBL" id="PRY30911.1"/>
    </source>
</evidence>
<evidence type="ECO:0000313" key="2">
    <source>
        <dbReference type="Proteomes" id="UP000239494"/>
    </source>
</evidence>
<protein>
    <submittedName>
        <fullName evidence="1">Alpha/beta hydrolase family protein</fullName>
    </submittedName>
</protein>
<sequence>MTDSLFRTARHIPVVEATPTAAVNPVTLPAPDRALPLALRVTAPVTGSDLPVVLLSHGGGESTYLPSKDGYGPLVDFYAAHGFAVVQPTHLSARVGGLGLDPAAPGFPIFWRSRVADLVRILDGLDEIEAQAPAVAGRLDHDRIAVVGHSGGSHTAAMLLGARLTDLEDGDGYLDPRVKAGVLLAPVGGGADVLPSLRERLPELSTDFSGMTTRTLVVFGDDDVSPALTARGADWHADPFHHGPGADALLTLVGAKHFLGGVTGYDARESDDEDPDRLAVTQRMTWAYLRSALVEGDPAWARACEAFQEHGAAQGRVDRK</sequence>
<dbReference type="OrthoDB" id="339159at2"/>
<dbReference type="GO" id="GO:0016787">
    <property type="term" value="F:hydrolase activity"/>
    <property type="evidence" value="ECO:0007669"/>
    <property type="project" value="UniProtKB-KW"/>
</dbReference>
<proteinExistence type="predicted"/>
<name>A0A2T0SC04_9PSEU</name>
<reference evidence="1 2" key="1">
    <citation type="submission" date="2018-03" db="EMBL/GenBank/DDBJ databases">
        <title>Genomic Encyclopedia of Archaeal and Bacterial Type Strains, Phase II (KMG-II): from individual species to whole genera.</title>
        <authorList>
            <person name="Goeker M."/>
        </authorList>
    </citation>
    <scope>NUCLEOTIDE SEQUENCE [LARGE SCALE GENOMIC DNA]</scope>
    <source>
        <strain evidence="1 2">DSM 44720</strain>
    </source>
</reference>
<dbReference type="EMBL" id="PVTF01000023">
    <property type="protein sequence ID" value="PRY30911.1"/>
    <property type="molecule type" value="Genomic_DNA"/>
</dbReference>
<dbReference type="PANTHER" id="PTHR33428:SF14">
    <property type="entry name" value="CARBOXYLESTERASE TYPE B DOMAIN-CONTAINING PROTEIN"/>
    <property type="match status" value="1"/>
</dbReference>
<comment type="caution">
    <text evidence="1">The sequence shown here is derived from an EMBL/GenBank/DDBJ whole genome shotgun (WGS) entry which is preliminary data.</text>
</comment>
<dbReference type="InterPro" id="IPR029058">
    <property type="entry name" value="AB_hydrolase_fold"/>
</dbReference>
<keyword evidence="1" id="KW-0378">Hydrolase</keyword>